<dbReference type="Proteomes" id="UP000076532">
    <property type="component" value="Unassembled WGS sequence"/>
</dbReference>
<protein>
    <submittedName>
        <fullName evidence="2">Uncharacterized protein</fullName>
    </submittedName>
</protein>
<evidence type="ECO:0000256" key="1">
    <source>
        <dbReference type="SAM" id="MobiDB-lite"/>
    </source>
</evidence>
<dbReference type="STRING" id="436010.A0A166EPJ2"/>
<dbReference type="OrthoDB" id="196847at2759"/>
<feature type="region of interest" description="Disordered" evidence="1">
    <location>
        <begin position="174"/>
        <end position="209"/>
    </location>
</feature>
<feature type="region of interest" description="Disordered" evidence="1">
    <location>
        <begin position="223"/>
        <end position="288"/>
    </location>
</feature>
<keyword evidence="3" id="KW-1185">Reference proteome</keyword>
<accession>A0A166EPJ2</accession>
<feature type="compositionally biased region" description="Basic and acidic residues" evidence="1">
    <location>
        <begin position="265"/>
        <end position="276"/>
    </location>
</feature>
<dbReference type="EMBL" id="KV417598">
    <property type="protein sequence ID" value="KZP15970.1"/>
    <property type="molecule type" value="Genomic_DNA"/>
</dbReference>
<dbReference type="Gene3D" id="3.30.470.20">
    <property type="entry name" value="ATP-grasp fold, B domain"/>
    <property type="match status" value="1"/>
</dbReference>
<evidence type="ECO:0000313" key="2">
    <source>
        <dbReference type="EMBL" id="KZP15970.1"/>
    </source>
</evidence>
<organism evidence="2 3">
    <name type="scientific">Athelia psychrophila</name>
    <dbReference type="NCBI Taxonomy" id="1759441"/>
    <lineage>
        <taxon>Eukaryota</taxon>
        <taxon>Fungi</taxon>
        <taxon>Dikarya</taxon>
        <taxon>Basidiomycota</taxon>
        <taxon>Agaricomycotina</taxon>
        <taxon>Agaricomycetes</taxon>
        <taxon>Agaricomycetidae</taxon>
        <taxon>Atheliales</taxon>
        <taxon>Atheliaceae</taxon>
        <taxon>Athelia</taxon>
    </lineage>
</organism>
<proteinExistence type="predicted"/>
<dbReference type="AlphaFoldDB" id="A0A166EPJ2"/>
<reference evidence="2 3" key="1">
    <citation type="journal article" date="2016" name="Mol. Biol. Evol.">
        <title>Comparative Genomics of Early-Diverging Mushroom-Forming Fungi Provides Insights into the Origins of Lignocellulose Decay Capabilities.</title>
        <authorList>
            <person name="Nagy L.G."/>
            <person name="Riley R."/>
            <person name="Tritt A."/>
            <person name="Adam C."/>
            <person name="Daum C."/>
            <person name="Floudas D."/>
            <person name="Sun H."/>
            <person name="Yadav J.S."/>
            <person name="Pangilinan J."/>
            <person name="Larsson K.H."/>
            <person name="Matsuura K."/>
            <person name="Barry K."/>
            <person name="Labutti K."/>
            <person name="Kuo R."/>
            <person name="Ohm R.A."/>
            <person name="Bhattacharya S.S."/>
            <person name="Shirouzu T."/>
            <person name="Yoshinaga Y."/>
            <person name="Martin F.M."/>
            <person name="Grigoriev I.V."/>
            <person name="Hibbett D.S."/>
        </authorList>
    </citation>
    <scope>NUCLEOTIDE SEQUENCE [LARGE SCALE GENOMIC DNA]</scope>
    <source>
        <strain evidence="2 3">CBS 109695</strain>
    </source>
</reference>
<evidence type="ECO:0000313" key="3">
    <source>
        <dbReference type="Proteomes" id="UP000076532"/>
    </source>
</evidence>
<gene>
    <name evidence="2" type="ORF">FIBSPDRAFT_895339</name>
</gene>
<sequence>MSSPGHIQEKERGRPSIVLAPELSDMIFDFLHADDSNSTFLVIHHCCSIIRPADISDQRLPMPGRSTAYLKLSLNHTPPRYLSKVLLADRGEMAVYTAQVTSNATLADEAVKLDDPSWFVSSERITDIAKRFTQATLRARLNPLIPALGRPNDTSLGPTRQTLRIAGTRCSPNLQRISVSGDDKGAGRGMRVVSTQEGSRRRSNGSLDSFGIASCMGETQLGQFPSEKALGRNEITSRSRSPATVPETWPNYGSESVVCSGDSRSSLRRDPRHHPESSSTPTRRRDDDGACLVHGVSIAWPVGRGVHVDTWLCRAGVRECNVGTGFNALLAKILGQATQQAARALRETAVGNEAGGVKTDRTAVAGVVVHAHWEERKCDTVWLERELRNVITIGMDLLKLRVDGLGLQGQQGAKEVTVTLTSASGSGSLPMQPEATFHLFLSPPRSKTAADMKKNTLMLTSIAHNTFATHLSGTLRTTFSPFAFPLKQVQSSAGAHDLAEPSDSTHVATLLTGKVVEPSCVQRFWRRAAWWQRGIRLQC</sequence>
<name>A0A166EPJ2_9AGAM</name>